<dbReference type="CDD" id="cd04182">
    <property type="entry name" value="GT_2_like_f"/>
    <property type="match status" value="1"/>
</dbReference>
<dbReference type="PANTHER" id="PTHR43777">
    <property type="entry name" value="MOLYBDENUM COFACTOR CYTIDYLYLTRANSFERASE"/>
    <property type="match status" value="1"/>
</dbReference>
<dbReference type="PANTHER" id="PTHR43777:SF1">
    <property type="entry name" value="MOLYBDENUM COFACTOR CYTIDYLYLTRANSFERASE"/>
    <property type="match status" value="1"/>
</dbReference>
<organism evidence="2 3">
    <name type="scientific">Pontibacter rugosus</name>
    <dbReference type="NCBI Taxonomy" id="1745966"/>
    <lineage>
        <taxon>Bacteria</taxon>
        <taxon>Pseudomonadati</taxon>
        <taxon>Bacteroidota</taxon>
        <taxon>Cytophagia</taxon>
        <taxon>Cytophagales</taxon>
        <taxon>Hymenobacteraceae</taxon>
        <taxon>Pontibacter</taxon>
    </lineage>
</organism>
<feature type="domain" description="MobA-like NTP transferase" evidence="1">
    <location>
        <begin position="5"/>
        <end position="165"/>
    </location>
</feature>
<dbReference type="SUPFAM" id="SSF53448">
    <property type="entry name" value="Nucleotide-diphospho-sugar transferases"/>
    <property type="match status" value="1"/>
</dbReference>
<dbReference type="InterPro" id="IPR025877">
    <property type="entry name" value="MobA-like_NTP_Trfase"/>
</dbReference>
<evidence type="ECO:0000313" key="3">
    <source>
        <dbReference type="Proteomes" id="UP001597094"/>
    </source>
</evidence>
<dbReference type="RefSeq" id="WP_377523856.1">
    <property type="nucleotide sequence ID" value="NZ_JBHTLD010000034.1"/>
</dbReference>
<evidence type="ECO:0000313" key="2">
    <source>
        <dbReference type="EMBL" id="MFD1185725.1"/>
    </source>
</evidence>
<reference evidence="3" key="1">
    <citation type="journal article" date="2019" name="Int. J. Syst. Evol. Microbiol.">
        <title>The Global Catalogue of Microorganisms (GCM) 10K type strain sequencing project: providing services to taxonomists for standard genome sequencing and annotation.</title>
        <authorList>
            <consortium name="The Broad Institute Genomics Platform"/>
            <consortium name="The Broad Institute Genome Sequencing Center for Infectious Disease"/>
            <person name="Wu L."/>
            <person name="Ma J."/>
        </authorList>
    </citation>
    <scope>NUCLEOTIDE SEQUENCE [LARGE SCALE GENOMIC DNA]</scope>
    <source>
        <strain evidence="3">JCM 31319</strain>
    </source>
</reference>
<gene>
    <name evidence="2" type="ORF">ACFQ2O_05845</name>
</gene>
<protein>
    <submittedName>
        <fullName evidence="2">NTP transferase domain-containing protein</fullName>
    </submittedName>
</protein>
<dbReference type="Pfam" id="PF12804">
    <property type="entry name" value="NTP_transf_3"/>
    <property type="match status" value="1"/>
</dbReference>
<proteinExistence type="predicted"/>
<evidence type="ECO:0000259" key="1">
    <source>
        <dbReference type="Pfam" id="PF12804"/>
    </source>
</evidence>
<dbReference type="GO" id="GO:0016740">
    <property type="term" value="F:transferase activity"/>
    <property type="evidence" value="ECO:0007669"/>
    <property type="project" value="UniProtKB-KW"/>
</dbReference>
<sequence length="204" mass="22113">MQAGVVILAAGASTRLGQPKQLLVHENESLLQRAIRAATSSWCEEVVVVLGANYESVVSDLEGLPVQVVKNEAWQQGMGASIRCGLQKLLEVNTGIDAVLLLLCDQPYVDAELLNQLLQKKSEAGIVACTYSETMGTPVLFGKAYFPELLNLSGQEGAKKLLYKYKAGVALVPFPFGAVDIDTAADYAALQDKDVRNLFRDVRR</sequence>
<name>A0ABW3SMY5_9BACT</name>
<comment type="caution">
    <text evidence="2">The sequence shown here is derived from an EMBL/GenBank/DDBJ whole genome shotgun (WGS) entry which is preliminary data.</text>
</comment>
<keyword evidence="2" id="KW-0808">Transferase</keyword>
<accession>A0ABW3SMY5</accession>
<dbReference type="EMBL" id="JBHTLD010000034">
    <property type="protein sequence ID" value="MFD1185725.1"/>
    <property type="molecule type" value="Genomic_DNA"/>
</dbReference>
<dbReference type="Gene3D" id="3.90.550.10">
    <property type="entry name" value="Spore Coat Polysaccharide Biosynthesis Protein SpsA, Chain A"/>
    <property type="match status" value="1"/>
</dbReference>
<dbReference type="InterPro" id="IPR029044">
    <property type="entry name" value="Nucleotide-diphossugar_trans"/>
</dbReference>
<keyword evidence="3" id="KW-1185">Reference proteome</keyword>
<dbReference type="Proteomes" id="UP001597094">
    <property type="component" value="Unassembled WGS sequence"/>
</dbReference>